<dbReference type="AlphaFoldDB" id="C9MZR5"/>
<name>C9MZR5_9FUSO</name>
<sequence>MKIYNTEYRKNDRRERYNLIMEIENSYIHIDIYSRKVVEIEIYDENYLLGEFKVGNEMTTELCEKYDLLDVDDVDTGEIYYYSEKGFMHAEFCVNPEDIISKINKITFSIYVETPSENNVKDILKAQKIEDIYYSLYNFGEIEIDIENKEIIGRLEENIFTFDLLNGNLKNIEIKK</sequence>
<dbReference type="HOGENOM" id="CLU_1523022_0_0_0"/>
<dbReference type="Proteomes" id="UP000006233">
    <property type="component" value="Unassembled WGS sequence"/>
</dbReference>
<dbReference type="STRING" id="634994.GCWU000323_02035"/>
<evidence type="ECO:0000313" key="1">
    <source>
        <dbReference type="EMBL" id="EEX73892.1"/>
    </source>
</evidence>
<accession>C9MZR5</accession>
<dbReference type="eggNOG" id="ENOG5033TZA">
    <property type="taxonomic scope" value="Bacteria"/>
</dbReference>
<reference evidence="1 2" key="1">
    <citation type="submission" date="2009-09" db="EMBL/GenBank/DDBJ databases">
        <authorList>
            <person name="Weinstock G."/>
            <person name="Sodergren E."/>
            <person name="Clifton S."/>
            <person name="Fulton L."/>
            <person name="Fulton B."/>
            <person name="Courtney L."/>
            <person name="Fronick C."/>
            <person name="Harrison M."/>
            <person name="Strong C."/>
            <person name="Farmer C."/>
            <person name="Delahaunty K."/>
            <person name="Markovic C."/>
            <person name="Hall O."/>
            <person name="Minx P."/>
            <person name="Tomlinson C."/>
            <person name="Mitreva M."/>
            <person name="Nelson J."/>
            <person name="Hou S."/>
            <person name="Wollam A."/>
            <person name="Pepin K.H."/>
            <person name="Johnson M."/>
            <person name="Bhonagiri V."/>
            <person name="Nash W.E."/>
            <person name="Warren W."/>
            <person name="Chinwalla A."/>
            <person name="Mardis E.R."/>
            <person name="Wilson R.K."/>
        </authorList>
    </citation>
    <scope>NUCLEOTIDE SEQUENCE [LARGE SCALE GENOMIC DNA]</scope>
    <source>
        <strain evidence="1 2">F0254</strain>
    </source>
</reference>
<protein>
    <submittedName>
        <fullName evidence="1">Uncharacterized protein</fullName>
    </submittedName>
</protein>
<organism evidence="1 2">
    <name type="scientific">Leptotrichia hofstadii F0254</name>
    <dbReference type="NCBI Taxonomy" id="634994"/>
    <lineage>
        <taxon>Bacteria</taxon>
        <taxon>Fusobacteriati</taxon>
        <taxon>Fusobacteriota</taxon>
        <taxon>Fusobacteriia</taxon>
        <taxon>Fusobacteriales</taxon>
        <taxon>Leptotrichiaceae</taxon>
        <taxon>Leptotrichia</taxon>
    </lineage>
</organism>
<proteinExistence type="predicted"/>
<comment type="caution">
    <text evidence="1">The sequence shown here is derived from an EMBL/GenBank/DDBJ whole genome shotgun (WGS) entry which is preliminary data.</text>
</comment>
<evidence type="ECO:0000313" key="2">
    <source>
        <dbReference type="Proteomes" id="UP000006233"/>
    </source>
</evidence>
<gene>
    <name evidence="1" type="ORF">GCWU000323_02035</name>
</gene>
<dbReference type="EMBL" id="ACVB02000024">
    <property type="protein sequence ID" value="EEX73892.1"/>
    <property type="molecule type" value="Genomic_DNA"/>
</dbReference>